<dbReference type="EC" id="1.14.11.13" evidence="8"/>
<evidence type="ECO:0000256" key="1">
    <source>
        <dbReference type="ARBA" id="ARBA00001961"/>
    </source>
</evidence>
<evidence type="ECO:0000256" key="5">
    <source>
        <dbReference type="ARBA" id="ARBA00023004"/>
    </source>
</evidence>
<dbReference type="SUPFAM" id="SSF51197">
    <property type="entry name" value="Clavaminate synthase-like"/>
    <property type="match status" value="1"/>
</dbReference>
<evidence type="ECO:0000256" key="4">
    <source>
        <dbReference type="ARBA" id="ARBA00023002"/>
    </source>
</evidence>
<evidence type="ECO:0000256" key="3">
    <source>
        <dbReference type="ARBA" id="ARBA00022964"/>
    </source>
</evidence>
<dbReference type="KEGG" id="pda:103721482"/>
<evidence type="ECO:0000256" key="7">
    <source>
        <dbReference type="ARBA" id="ARBA00061282"/>
    </source>
</evidence>
<dbReference type="InterPro" id="IPR050231">
    <property type="entry name" value="Iron_ascorbate_oxido_reductase"/>
</dbReference>
<comment type="catalytic activity">
    <reaction evidence="6">
        <text>gibberellin A1 + 2-oxoglutarate + O2 = gibberellin A8 + succinate + CO2</text>
        <dbReference type="Rhea" id="RHEA:15005"/>
        <dbReference type="ChEBI" id="CHEBI:15379"/>
        <dbReference type="ChEBI" id="CHEBI:16526"/>
        <dbReference type="ChEBI" id="CHEBI:16810"/>
        <dbReference type="ChEBI" id="CHEBI:30031"/>
        <dbReference type="ChEBI" id="CHEBI:58524"/>
        <dbReference type="ChEBI" id="CHEBI:58594"/>
        <dbReference type="EC" id="1.14.11.13"/>
    </reaction>
</comment>
<dbReference type="GO" id="GO:0046872">
    <property type="term" value="F:metal ion binding"/>
    <property type="evidence" value="ECO:0007669"/>
    <property type="project" value="UniProtKB-KW"/>
</dbReference>
<dbReference type="InterPro" id="IPR044861">
    <property type="entry name" value="IPNS-like_FE2OG_OXY"/>
</dbReference>
<dbReference type="InterPro" id="IPR005123">
    <property type="entry name" value="Oxoglu/Fe-dep_dioxygenase_dom"/>
</dbReference>
<dbReference type="Proteomes" id="UP000228380">
    <property type="component" value="Chromosome 1"/>
</dbReference>
<dbReference type="RefSeq" id="XP_008809946.2">
    <property type="nucleotide sequence ID" value="XM_008811724.4"/>
</dbReference>
<comment type="similarity">
    <text evidence="7">Belongs to the iron/ascorbate-dependent oxidoreductase family. GA2OX subfamily.</text>
</comment>
<sequence length="439" mass="49470">MDSLNPPPATLRPFYISPHNRFSIPLLQLHVIYPLTPLSPSPPPNPSVSLLSYLLLLAFLLRFPRHRYLYTCIHTYIYKRRESMVVASVTPERNERIRALGIPVIDLSWRREHASELIMRACEEFGFFKVINHGVPKEVISRMEDEGEEFFSLPTHEKQKAGPPSPLGYGSRNIGFNGDSGELEYLLLHTSPVSISQRAKIICRKDPIKFSCVVNEYVGAVKQVACEILEMLAEGLGLGEKESFSRLIRDTESDSLVRLNHYPPYYTTGGNDIKDSLSRRNGSKIKDGKGGRIGFGEHSDPQILSLLRSNDVDGLQILSSHHDDGGVWVPVPADPAAFFVNVGDALQALTNGRFVSVRHRAMANSYNSRLSIIFFGAPPLHAWISPLPEMITPETPQRYKSFTWAEYKKAMYSLMLGHNRLDLFHADDEKEDVDLIKSI</sequence>
<evidence type="ECO:0000256" key="6">
    <source>
        <dbReference type="ARBA" id="ARBA00052204"/>
    </source>
</evidence>
<dbReference type="AlphaFoldDB" id="A0A8B7CZQ5"/>
<keyword evidence="2 9" id="KW-0479">Metal-binding</keyword>
<keyword evidence="5 9" id="KW-0408">Iron</keyword>
<gene>
    <name evidence="12" type="primary">LOC103721482</name>
</gene>
<evidence type="ECO:0000256" key="9">
    <source>
        <dbReference type="RuleBase" id="RU003682"/>
    </source>
</evidence>
<dbReference type="GO" id="GO:0045543">
    <property type="term" value="F:gibberellin 2-beta-dioxygenase activity"/>
    <property type="evidence" value="ECO:0007669"/>
    <property type="project" value="UniProtKB-EC"/>
</dbReference>
<proteinExistence type="inferred from homology"/>
<keyword evidence="11" id="KW-1185">Reference proteome</keyword>
<evidence type="ECO:0000313" key="11">
    <source>
        <dbReference type="Proteomes" id="UP000228380"/>
    </source>
</evidence>
<comment type="cofactor">
    <cofactor evidence="1">
        <name>L-ascorbate</name>
        <dbReference type="ChEBI" id="CHEBI:38290"/>
    </cofactor>
</comment>
<evidence type="ECO:0000256" key="2">
    <source>
        <dbReference type="ARBA" id="ARBA00022723"/>
    </source>
</evidence>
<keyword evidence="3" id="KW-0223">Dioxygenase</keyword>
<dbReference type="InterPro" id="IPR026992">
    <property type="entry name" value="DIOX_N"/>
</dbReference>
<reference evidence="11" key="1">
    <citation type="journal article" date="2019" name="Nat. Commun.">
        <title>Genome-wide association mapping of date palm fruit traits.</title>
        <authorList>
            <person name="Hazzouri K.M."/>
            <person name="Gros-Balthazard M."/>
            <person name="Flowers J.M."/>
            <person name="Copetti D."/>
            <person name="Lemansour A."/>
            <person name="Lebrun M."/>
            <person name="Masmoudi K."/>
            <person name="Ferrand S."/>
            <person name="Dhar M.I."/>
            <person name="Fresquez Z.A."/>
            <person name="Rosas U."/>
            <person name="Zhang J."/>
            <person name="Talag J."/>
            <person name="Lee S."/>
            <person name="Kudrna D."/>
            <person name="Powell R.F."/>
            <person name="Leitch I.J."/>
            <person name="Krueger R.R."/>
            <person name="Wing R.A."/>
            <person name="Amiri K.M.A."/>
            <person name="Purugganan M.D."/>
        </authorList>
    </citation>
    <scope>NUCLEOTIDE SEQUENCE [LARGE SCALE GENOMIC DNA]</scope>
    <source>
        <strain evidence="11">cv. Khalas</strain>
    </source>
</reference>
<reference evidence="12" key="2">
    <citation type="submission" date="2025-08" db="UniProtKB">
        <authorList>
            <consortium name="RefSeq"/>
        </authorList>
    </citation>
    <scope>IDENTIFICATION</scope>
    <source>
        <tissue evidence="12">Young leaves</tissue>
    </source>
</reference>
<dbReference type="InterPro" id="IPR027443">
    <property type="entry name" value="IPNS-like_sf"/>
</dbReference>
<evidence type="ECO:0000259" key="10">
    <source>
        <dbReference type="PROSITE" id="PS51471"/>
    </source>
</evidence>
<dbReference type="PANTHER" id="PTHR47990">
    <property type="entry name" value="2-OXOGLUTARATE (2OG) AND FE(II)-DEPENDENT OXYGENASE SUPERFAMILY PROTEIN-RELATED"/>
    <property type="match status" value="1"/>
</dbReference>
<dbReference type="FunFam" id="2.60.120.330:FF:000025">
    <property type="entry name" value="Gibberellin 2-beta-dioxygenase 2"/>
    <property type="match status" value="1"/>
</dbReference>
<accession>A0A8B7CZQ5</accession>
<evidence type="ECO:0000313" key="12">
    <source>
        <dbReference type="RefSeq" id="XP_008809946.2"/>
    </source>
</evidence>
<dbReference type="GO" id="GO:0009685">
    <property type="term" value="P:gibberellin metabolic process"/>
    <property type="evidence" value="ECO:0007669"/>
    <property type="project" value="UniProtKB-ARBA"/>
</dbReference>
<evidence type="ECO:0000256" key="8">
    <source>
        <dbReference type="ARBA" id="ARBA00066708"/>
    </source>
</evidence>
<dbReference type="OrthoDB" id="288590at2759"/>
<feature type="domain" description="Fe2OG dioxygenase" evidence="10">
    <location>
        <begin position="252"/>
        <end position="378"/>
    </location>
</feature>
<dbReference type="PROSITE" id="PS51471">
    <property type="entry name" value="FE2OG_OXY"/>
    <property type="match status" value="1"/>
</dbReference>
<dbReference type="Pfam" id="PF14226">
    <property type="entry name" value="DIOX_N"/>
    <property type="match status" value="1"/>
</dbReference>
<protein>
    <recommendedName>
        <fullName evidence="8">gibberellin 2beta-dioxygenase</fullName>
        <ecNumber evidence="8">1.14.11.13</ecNumber>
    </recommendedName>
</protein>
<dbReference type="Gene3D" id="2.60.120.330">
    <property type="entry name" value="B-lactam Antibiotic, Isopenicillin N Synthase, Chain"/>
    <property type="match status" value="1"/>
</dbReference>
<name>A0A8B7CZQ5_PHODC</name>
<dbReference type="GeneID" id="103721482"/>
<organism evidence="11 12">
    <name type="scientific">Phoenix dactylifera</name>
    <name type="common">Date palm</name>
    <dbReference type="NCBI Taxonomy" id="42345"/>
    <lineage>
        <taxon>Eukaryota</taxon>
        <taxon>Viridiplantae</taxon>
        <taxon>Streptophyta</taxon>
        <taxon>Embryophyta</taxon>
        <taxon>Tracheophyta</taxon>
        <taxon>Spermatophyta</taxon>
        <taxon>Magnoliopsida</taxon>
        <taxon>Liliopsida</taxon>
        <taxon>Arecaceae</taxon>
        <taxon>Coryphoideae</taxon>
        <taxon>Phoeniceae</taxon>
        <taxon>Phoenix</taxon>
    </lineage>
</organism>
<dbReference type="Pfam" id="PF03171">
    <property type="entry name" value="2OG-FeII_Oxy"/>
    <property type="match status" value="1"/>
</dbReference>
<keyword evidence="4 9" id="KW-0560">Oxidoreductase</keyword>